<gene>
    <name evidence="6" type="ORF">MGR_1920</name>
</gene>
<evidence type="ECO:0000256" key="2">
    <source>
        <dbReference type="ARBA" id="ARBA00023015"/>
    </source>
</evidence>
<keyword evidence="2" id="KW-0805">Transcription regulation</keyword>
<evidence type="ECO:0000256" key="4">
    <source>
        <dbReference type="ARBA" id="ARBA00023163"/>
    </source>
</evidence>
<comment type="similarity">
    <text evidence="1">Belongs to the LysR transcriptional regulatory family.</text>
</comment>
<reference evidence="6" key="1">
    <citation type="journal article" date="2007" name="J. Bacteriol.">
        <title>Comparative genome analysis of four magnetotactic bacteria reveals a complex set of group-specific genes implicated in magnetosome biomineralization and function.</title>
        <authorList>
            <person name="Richter M."/>
            <person name="Kube M."/>
            <person name="Bazylinski D.A."/>
            <person name="Lombardot T."/>
            <person name="Gloeckner F.O."/>
            <person name="Reinhardt R."/>
            <person name="Schueler D."/>
        </authorList>
    </citation>
    <scope>NUCLEOTIDE SEQUENCE</scope>
    <source>
        <strain evidence="6">MSR-1</strain>
    </source>
</reference>
<dbReference type="InterPro" id="IPR000847">
    <property type="entry name" value="LysR_HTH_N"/>
</dbReference>
<evidence type="ECO:0000259" key="5">
    <source>
        <dbReference type="PROSITE" id="PS50931"/>
    </source>
</evidence>
<feature type="domain" description="HTH lysR-type" evidence="5">
    <location>
        <begin position="1"/>
        <end position="57"/>
    </location>
</feature>
<dbReference type="Gene3D" id="1.10.10.10">
    <property type="entry name" value="Winged helix-like DNA-binding domain superfamily/Winged helix DNA-binding domain"/>
    <property type="match status" value="1"/>
</dbReference>
<dbReference type="PANTHER" id="PTHR30419:SF31">
    <property type="entry name" value="BLR3139 PROTEIN"/>
    <property type="match status" value="1"/>
</dbReference>
<dbReference type="GO" id="GO:0003700">
    <property type="term" value="F:DNA-binding transcription factor activity"/>
    <property type="evidence" value="ECO:0007669"/>
    <property type="project" value="InterPro"/>
</dbReference>
<protein>
    <submittedName>
        <fullName evidence="6">Transcriptional regulator, LysR family</fullName>
    </submittedName>
</protein>
<sequence length="323" mass="35604">MLRKFQYLLALARERHFGRAATFCNVAQPTLSNAIRQLEEELRVPIVERGHRFLKFTPEGEKVLEYARRICGDFESLVQDLGAPGQELSGQLRLGVIPTALPMVAHLVSPFTARHPGIRVSILSLSSRQIQRGLDNFELDAGITYLDNEPLTGVRMQPLYSERYFLLTHKQKAPQGRVDITWGEAAQMPLCLLTPDMQNRRIADAAFLMAGHKVAPAVETNSMINIFTAVQHGPWSSIVPGQLLGLMRLPEELIAFPLVTPDVTYVVGIVYADRSPVVPAAKALAAIASAEKLASRIPLLVKEALARNGIVWTATQATRSGRA</sequence>
<evidence type="ECO:0000313" key="6">
    <source>
        <dbReference type="EMBL" id="CAM74512.1"/>
    </source>
</evidence>
<dbReference type="RefSeq" id="WP_106001458.1">
    <property type="nucleotide sequence ID" value="NZ_CP027527.1"/>
</dbReference>
<dbReference type="InterPro" id="IPR050950">
    <property type="entry name" value="HTH-type_LysR_regulators"/>
</dbReference>
<dbReference type="InterPro" id="IPR036388">
    <property type="entry name" value="WH-like_DNA-bd_sf"/>
</dbReference>
<evidence type="ECO:0000256" key="3">
    <source>
        <dbReference type="ARBA" id="ARBA00023125"/>
    </source>
</evidence>
<dbReference type="PRINTS" id="PR00039">
    <property type="entry name" value="HTHLYSR"/>
</dbReference>
<dbReference type="SUPFAM" id="SSF53850">
    <property type="entry name" value="Periplasmic binding protein-like II"/>
    <property type="match status" value="1"/>
</dbReference>
<proteinExistence type="inferred from homology"/>
<dbReference type="CDD" id="cd05466">
    <property type="entry name" value="PBP2_LTTR_substrate"/>
    <property type="match status" value="1"/>
</dbReference>
<dbReference type="Gene3D" id="3.40.190.290">
    <property type="match status" value="1"/>
</dbReference>
<dbReference type="GO" id="GO:0005829">
    <property type="term" value="C:cytosol"/>
    <property type="evidence" value="ECO:0007669"/>
    <property type="project" value="TreeGrafter"/>
</dbReference>
<dbReference type="EMBL" id="CU459003">
    <property type="protein sequence ID" value="CAM74512.1"/>
    <property type="molecule type" value="Genomic_DNA"/>
</dbReference>
<keyword evidence="3" id="KW-0238">DNA-binding</keyword>
<accession>A4TV55</accession>
<dbReference type="GO" id="GO:0003677">
    <property type="term" value="F:DNA binding"/>
    <property type="evidence" value="ECO:0007669"/>
    <property type="project" value="UniProtKB-KW"/>
</dbReference>
<dbReference type="SUPFAM" id="SSF46785">
    <property type="entry name" value="Winged helix' DNA-binding domain"/>
    <property type="match status" value="1"/>
</dbReference>
<dbReference type="PROSITE" id="PS50931">
    <property type="entry name" value="HTH_LYSR"/>
    <property type="match status" value="1"/>
</dbReference>
<dbReference type="FunFam" id="1.10.10.10:FF:000001">
    <property type="entry name" value="LysR family transcriptional regulator"/>
    <property type="match status" value="1"/>
</dbReference>
<dbReference type="Pfam" id="PF00126">
    <property type="entry name" value="HTH_1"/>
    <property type="match status" value="1"/>
</dbReference>
<dbReference type="PANTHER" id="PTHR30419">
    <property type="entry name" value="HTH-TYPE TRANSCRIPTIONAL REGULATOR YBHD"/>
    <property type="match status" value="1"/>
</dbReference>
<dbReference type="Pfam" id="PF03466">
    <property type="entry name" value="LysR_substrate"/>
    <property type="match status" value="1"/>
</dbReference>
<dbReference type="InterPro" id="IPR036390">
    <property type="entry name" value="WH_DNA-bd_sf"/>
</dbReference>
<evidence type="ECO:0000256" key="1">
    <source>
        <dbReference type="ARBA" id="ARBA00009437"/>
    </source>
</evidence>
<dbReference type="InterPro" id="IPR005119">
    <property type="entry name" value="LysR_subst-bd"/>
</dbReference>
<keyword evidence="4" id="KW-0804">Transcription</keyword>
<dbReference type="AlphaFoldDB" id="A4TV55"/>
<organism evidence="6">
    <name type="scientific">Magnetospirillum gryphiswaldense</name>
    <dbReference type="NCBI Taxonomy" id="55518"/>
    <lineage>
        <taxon>Bacteria</taxon>
        <taxon>Pseudomonadati</taxon>
        <taxon>Pseudomonadota</taxon>
        <taxon>Alphaproteobacteria</taxon>
        <taxon>Rhodospirillales</taxon>
        <taxon>Rhodospirillaceae</taxon>
        <taxon>Magnetospirillum</taxon>
    </lineage>
</organism>
<name>A4TV55_9PROT</name>